<evidence type="ECO:0000259" key="1">
    <source>
        <dbReference type="Pfam" id="PF06114"/>
    </source>
</evidence>
<gene>
    <name evidence="2" type="ORF">NSA23_15600</name>
</gene>
<dbReference type="EMBL" id="JANJZL010000019">
    <property type="protein sequence ID" value="MCR2045526.1"/>
    <property type="molecule type" value="Genomic_DNA"/>
</dbReference>
<reference evidence="2" key="1">
    <citation type="submission" date="2022-07" db="EMBL/GenBank/DDBJ databases">
        <title>Enhanced cultured diversity of the mouse gut microbiota enables custom-made synthetic communities.</title>
        <authorList>
            <person name="Afrizal A."/>
        </authorList>
    </citation>
    <scope>NUCLEOTIDE SEQUENCE</scope>
    <source>
        <strain evidence="2">DSM 29482</strain>
    </source>
</reference>
<proteinExistence type="predicted"/>
<evidence type="ECO:0000313" key="3">
    <source>
        <dbReference type="Proteomes" id="UP001142078"/>
    </source>
</evidence>
<evidence type="ECO:0000313" key="2">
    <source>
        <dbReference type="EMBL" id="MCR2045526.1"/>
    </source>
</evidence>
<dbReference type="Proteomes" id="UP001142078">
    <property type="component" value="Unassembled WGS sequence"/>
</dbReference>
<dbReference type="Pfam" id="PF06114">
    <property type="entry name" value="Peptidase_M78"/>
    <property type="match status" value="1"/>
</dbReference>
<dbReference type="RefSeq" id="WP_042678486.1">
    <property type="nucleotide sequence ID" value="NZ_CABKTM010000005.1"/>
</dbReference>
<keyword evidence="3" id="KW-1185">Reference proteome</keyword>
<dbReference type="InterPro" id="IPR010359">
    <property type="entry name" value="IrrE_HExxH"/>
</dbReference>
<dbReference type="AlphaFoldDB" id="A0A9X2S8W9"/>
<dbReference type="OrthoDB" id="1707128at2"/>
<accession>A0A9X2S8W9</accession>
<comment type="caution">
    <text evidence="2">The sequence shown here is derived from an EMBL/GenBank/DDBJ whole genome shotgun (WGS) entry which is preliminary data.</text>
</comment>
<sequence>MTYEKLLGEIEKEGIEFFENNHILGMKGLYVDNTITLNTNIDTDIERKCVLAEELGHHYTSYGNIVDQSKVENRKQERRARAWAYDKLIGIIGIINSYKYGCRNKYEMAEYLNVTEEFIDDALKYYKEKYGLLYEVDNYIVYFEPLGVLEKLE</sequence>
<protein>
    <submittedName>
        <fullName evidence="2">ImmA/IrrE family metallo-endopeptidase</fullName>
    </submittedName>
</protein>
<feature type="domain" description="IrrE N-terminal-like" evidence="1">
    <location>
        <begin position="32"/>
        <end position="123"/>
    </location>
</feature>
<name>A0A9X2S8W9_9FIRM</name>
<organism evidence="2 3">
    <name type="scientific">Anaerosalibacter massiliensis</name>
    <dbReference type="NCBI Taxonomy" id="1347392"/>
    <lineage>
        <taxon>Bacteria</taxon>
        <taxon>Bacillati</taxon>
        <taxon>Bacillota</taxon>
        <taxon>Tissierellia</taxon>
        <taxon>Tissierellales</taxon>
        <taxon>Sporanaerobacteraceae</taxon>
        <taxon>Anaerosalibacter</taxon>
    </lineage>
</organism>